<dbReference type="STRING" id="1212491.LFA_0936"/>
<keyword evidence="1" id="KW-1133">Transmembrane helix</keyword>
<name>A0A098G1L4_9GAMM</name>
<dbReference type="AlphaFoldDB" id="A0A098G1L4"/>
<dbReference type="Proteomes" id="UP000032430">
    <property type="component" value="Chromosome I"/>
</dbReference>
<keyword evidence="3" id="KW-1185">Reference proteome</keyword>
<sequence length="66" mass="7453">MSHGKLLFIFLIKSISLCVLISALFSIIRFLYPTLLACHPEHGEGLPNKILRHHRDDGASSYARFS</sequence>
<keyword evidence="1" id="KW-0812">Transmembrane</keyword>
<dbReference type="EMBL" id="LN614827">
    <property type="protein sequence ID" value="CEG56378.1"/>
    <property type="molecule type" value="Genomic_DNA"/>
</dbReference>
<keyword evidence="1" id="KW-0472">Membrane</keyword>
<evidence type="ECO:0000256" key="1">
    <source>
        <dbReference type="SAM" id="Phobius"/>
    </source>
</evidence>
<protein>
    <submittedName>
        <fullName evidence="2">Uncharacterized protein</fullName>
    </submittedName>
</protein>
<feature type="transmembrane region" description="Helical" evidence="1">
    <location>
        <begin position="6"/>
        <end position="32"/>
    </location>
</feature>
<reference evidence="3" key="1">
    <citation type="submission" date="2014-09" db="EMBL/GenBank/DDBJ databases">
        <authorList>
            <person name="Gomez-Valero L."/>
        </authorList>
    </citation>
    <scope>NUCLEOTIDE SEQUENCE [LARGE SCALE GENOMIC DNA]</scope>
    <source>
        <strain evidence="3">ATCC700992</strain>
    </source>
</reference>
<proteinExistence type="predicted"/>
<dbReference type="HOGENOM" id="CLU_2825796_0_0_6"/>
<gene>
    <name evidence="2" type="ORF">LFA_0936</name>
</gene>
<evidence type="ECO:0000313" key="3">
    <source>
        <dbReference type="Proteomes" id="UP000032430"/>
    </source>
</evidence>
<accession>A0A098G1L4</accession>
<evidence type="ECO:0000313" key="2">
    <source>
        <dbReference type="EMBL" id="CEG56378.1"/>
    </source>
</evidence>
<dbReference type="KEGG" id="lfa:LFA_0936"/>
<organism evidence="2 3">
    <name type="scientific">Legionella fallonii LLAP-10</name>
    <dbReference type="NCBI Taxonomy" id="1212491"/>
    <lineage>
        <taxon>Bacteria</taxon>
        <taxon>Pseudomonadati</taxon>
        <taxon>Pseudomonadota</taxon>
        <taxon>Gammaproteobacteria</taxon>
        <taxon>Legionellales</taxon>
        <taxon>Legionellaceae</taxon>
        <taxon>Legionella</taxon>
    </lineage>
</organism>